<keyword evidence="7" id="KW-1185">Reference proteome</keyword>
<dbReference type="Proteomes" id="UP000774804">
    <property type="component" value="Unassembled WGS sequence"/>
</dbReference>
<evidence type="ECO:0000313" key="6">
    <source>
        <dbReference type="EMBL" id="RAW24840.1"/>
    </source>
</evidence>
<dbReference type="VEuPathDB" id="FungiDB:PC110_g18739"/>
<dbReference type="Proteomes" id="UP000735874">
    <property type="component" value="Unassembled WGS sequence"/>
</dbReference>
<dbReference type="EMBL" id="MJFZ01000827">
    <property type="protein sequence ID" value="RAW24840.1"/>
    <property type="molecule type" value="Genomic_DNA"/>
</dbReference>
<dbReference type="EMBL" id="RCMG01001221">
    <property type="protein sequence ID" value="KAG2832967.1"/>
    <property type="molecule type" value="Genomic_DNA"/>
</dbReference>
<proteinExistence type="predicted"/>
<sequence length="82" mass="9436">MDLEKIEEAKGAIPYEFEDSKTYIVPWKEFASMTQDQLSVMERIVGVKKTLREIGFTLDWKVRGWRGNIRCKFASVLGGHVA</sequence>
<evidence type="ECO:0000313" key="5">
    <source>
        <dbReference type="EMBL" id="KAG3209422.1"/>
    </source>
</evidence>
<protein>
    <submittedName>
        <fullName evidence="6">Uncharacterized protein</fullName>
    </submittedName>
</protein>
<organism evidence="6 7">
    <name type="scientific">Phytophthora cactorum</name>
    <dbReference type="NCBI Taxonomy" id="29920"/>
    <lineage>
        <taxon>Eukaryota</taxon>
        <taxon>Sar</taxon>
        <taxon>Stramenopiles</taxon>
        <taxon>Oomycota</taxon>
        <taxon>Peronosporomycetes</taxon>
        <taxon>Peronosporales</taxon>
        <taxon>Peronosporaceae</taxon>
        <taxon>Phytophthora</taxon>
    </lineage>
</organism>
<dbReference type="AlphaFoldDB" id="A0A329RKJ9"/>
<evidence type="ECO:0000313" key="4">
    <source>
        <dbReference type="EMBL" id="KAG2964750.1"/>
    </source>
</evidence>
<comment type="caution">
    <text evidence="6">The sequence shown here is derived from an EMBL/GenBank/DDBJ whole genome shotgun (WGS) entry which is preliminary data.</text>
</comment>
<evidence type="ECO:0000313" key="1">
    <source>
        <dbReference type="EMBL" id="KAG2832967.1"/>
    </source>
</evidence>
<dbReference type="EMBL" id="RCMI01000992">
    <property type="protein sequence ID" value="KAG2892652.1"/>
    <property type="molecule type" value="Genomic_DNA"/>
</dbReference>
<dbReference type="Proteomes" id="UP000251314">
    <property type="component" value="Unassembled WGS sequence"/>
</dbReference>
<name>A0A329RKJ9_9STRA</name>
<dbReference type="OrthoDB" id="127676at2759"/>
<accession>A0A329RKJ9</accession>
<gene>
    <name evidence="6" type="ORF">PC110_g18739</name>
    <name evidence="1" type="ORF">PC113_g20656</name>
    <name evidence="2" type="ORF">PC115_g18736</name>
    <name evidence="3" type="ORF">PC117_g21963</name>
    <name evidence="4" type="ORF">PC118_g20140</name>
    <name evidence="5" type="ORF">PC129_g19559</name>
</gene>
<dbReference type="EMBL" id="RCMK01001158">
    <property type="protein sequence ID" value="KAG2900510.1"/>
    <property type="molecule type" value="Genomic_DNA"/>
</dbReference>
<dbReference type="Proteomes" id="UP000760860">
    <property type="component" value="Unassembled WGS sequence"/>
</dbReference>
<evidence type="ECO:0000313" key="3">
    <source>
        <dbReference type="EMBL" id="KAG2900510.1"/>
    </source>
</evidence>
<dbReference type="EMBL" id="RCMV01001270">
    <property type="protein sequence ID" value="KAG3209422.1"/>
    <property type="molecule type" value="Genomic_DNA"/>
</dbReference>
<reference evidence="1" key="2">
    <citation type="submission" date="2018-10" db="EMBL/GenBank/DDBJ databases">
        <title>Effector identification in a new, highly contiguous assembly of the strawberry crown rot pathogen Phytophthora cactorum.</title>
        <authorList>
            <person name="Armitage A.D."/>
            <person name="Nellist C.F."/>
            <person name="Bates H."/>
            <person name="Vickerstaff R.J."/>
            <person name="Harrison R.J."/>
        </authorList>
    </citation>
    <scope>NUCLEOTIDE SEQUENCE</scope>
    <source>
        <strain evidence="1">15-7</strain>
        <strain evidence="2">4032</strain>
        <strain evidence="3">4040</strain>
        <strain evidence="4">P415</strain>
        <strain evidence="5">P421</strain>
    </source>
</reference>
<dbReference type="Proteomes" id="UP000697107">
    <property type="component" value="Unassembled WGS sequence"/>
</dbReference>
<evidence type="ECO:0000313" key="2">
    <source>
        <dbReference type="EMBL" id="KAG2892652.1"/>
    </source>
</evidence>
<reference evidence="6 7" key="1">
    <citation type="submission" date="2018-01" db="EMBL/GenBank/DDBJ databases">
        <title>Draft genome of the strawberry crown rot pathogen Phytophthora cactorum.</title>
        <authorList>
            <person name="Armitage A.D."/>
            <person name="Lysoe E."/>
            <person name="Nellist C.F."/>
            <person name="Harrison R.J."/>
            <person name="Brurberg M.B."/>
        </authorList>
    </citation>
    <scope>NUCLEOTIDE SEQUENCE [LARGE SCALE GENOMIC DNA]</scope>
    <source>
        <strain evidence="6 7">10300</strain>
    </source>
</reference>
<dbReference type="EMBL" id="RCML01001179">
    <property type="protein sequence ID" value="KAG2964750.1"/>
    <property type="molecule type" value="Genomic_DNA"/>
</dbReference>
<evidence type="ECO:0000313" key="7">
    <source>
        <dbReference type="Proteomes" id="UP000251314"/>
    </source>
</evidence>
<dbReference type="Proteomes" id="UP000736787">
    <property type="component" value="Unassembled WGS sequence"/>
</dbReference>